<protein>
    <submittedName>
        <fullName evidence="9">Uncharacterized protein</fullName>
    </submittedName>
</protein>
<dbReference type="InterPro" id="IPR017930">
    <property type="entry name" value="Myb_dom"/>
</dbReference>
<dbReference type="InterPro" id="IPR006866">
    <property type="entry name" value="DUF627_N"/>
</dbReference>
<dbReference type="PANTHER" id="PTHR34465:SF4">
    <property type="entry name" value="CARBOXYL-TERMINAL HYDROLASE-LIKE PROTEIN, PUTATIVE (DUF627 AND DUF629)-RELATED"/>
    <property type="match status" value="1"/>
</dbReference>
<dbReference type="InterPro" id="IPR009057">
    <property type="entry name" value="Homeodomain-like_sf"/>
</dbReference>
<dbReference type="FunFam" id="1.10.10.60:FF:000121">
    <property type="entry name" value="Myb transcription factor"/>
    <property type="match status" value="1"/>
</dbReference>
<dbReference type="PROSITE" id="PS50090">
    <property type="entry name" value="MYB_LIKE"/>
    <property type="match status" value="1"/>
</dbReference>
<dbReference type="Pfam" id="PF00249">
    <property type="entry name" value="Myb_DNA-binding"/>
    <property type="match status" value="1"/>
</dbReference>
<dbReference type="PANTHER" id="PTHR34465">
    <property type="entry name" value="CARBOXYL-TERMINAL HYDROLASE-LIKE PROTEIN, PUTATIVE (DUF627 AND DUF629)-RELATED"/>
    <property type="match status" value="1"/>
</dbReference>
<evidence type="ECO:0000256" key="6">
    <source>
        <dbReference type="SAM" id="MobiDB-lite"/>
    </source>
</evidence>
<dbReference type="InterPro" id="IPR001005">
    <property type="entry name" value="SANT/Myb"/>
</dbReference>
<dbReference type="EMBL" id="SDRB02000096">
    <property type="protein sequence ID" value="THG23857.1"/>
    <property type="molecule type" value="Genomic_DNA"/>
</dbReference>
<dbReference type="AlphaFoldDB" id="A0A4V3WRD5"/>
<keyword evidence="2" id="KW-0805">Transcription regulation</keyword>
<evidence type="ECO:0000256" key="1">
    <source>
        <dbReference type="ARBA" id="ARBA00004123"/>
    </source>
</evidence>
<feature type="compositionally biased region" description="Polar residues" evidence="6">
    <location>
        <begin position="119"/>
        <end position="133"/>
    </location>
</feature>
<dbReference type="SUPFAM" id="SSF46689">
    <property type="entry name" value="Homeodomain-like"/>
    <property type="match status" value="1"/>
</dbReference>
<dbReference type="Pfam" id="PF04781">
    <property type="entry name" value="DUF627"/>
    <property type="match status" value="1"/>
</dbReference>
<keyword evidence="5" id="KW-0539">Nucleus</keyword>
<accession>A0A4V3WRD5</accession>
<dbReference type="InterPro" id="IPR006865">
    <property type="entry name" value="DUF629"/>
</dbReference>
<feature type="region of interest" description="Disordered" evidence="6">
    <location>
        <begin position="546"/>
        <end position="576"/>
    </location>
</feature>
<comment type="subcellular location">
    <subcellularLocation>
        <location evidence="1">Nucleus</location>
    </subcellularLocation>
</comment>
<feature type="domain" description="HTH myb-type" evidence="8">
    <location>
        <begin position="9"/>
        <end position="65"/>
    </location>
</feature>
<evidence type="ECO:0000256" key="4">
    <source>
        <dbReference type="ARBA" id="ARBA00023163"/>
    </source>
</evidence>
<gene>
    <name evidence="9" type="ORF">TEA_000874</name>
</gene>
<keyword evidence="4" id="KW-0804">Transcription</keyword>
<dbReference type="STRING" id="542762.A0A4V3WRD5"/>
<feature type="domain" description="Myb-like" evidence="7">
    <location>
        <begin position="9"/>
        <end position="61"/>
    </location>
</feature>
<evidence type="ECO:0000256" key="2">
    <source>
        <dbReference type="ARBA" id="ARBA00023015"/>
    </source>
</evidence>
<dbReference type="GO" id="GO:0003677">
    <property type="term" value="F:DNA binding"/>
    <property type="evidence" value="ECO:0007669"/>
    <property type="project" value="UniProtKB-KW"/>
</dbReference>
<dbReference type="Gene3D" id="1.25.40.10">
    <property type="entry name" value="Tetratricopeptide repeat domain"/>
    <property type="match status" value="1"/>
</dbReference>
<dbReference type="Proteomes" id="UP000306102">
    <property type="component" value="Unassembled WGS sequence"/>
</dbReference>
<evidence type="ECO:0000313" key="9">
    <source>
        <dbReference type="EMBL" id="THG23857.1"/>
    </source>
</evidence>
<dbReference type="SMART" id="SM00717">
    <property type="entry name" value="SANT"/>
    <property type="match status" value="1"/>
</dbReference>
<dbReference type="PROSITE" id="PS51294">
    <property type="entry name" value="HTH_MYB"/>
    <property type="match status" value="1"/>
</dbReference>
<dbReference type="Pfam" id="PF04780">
    <property type="entry name" value="DUF629"/>
    <property type="match status" value="1"/>
</dbReference>
<comment type="caution">
    <text evidence="9">The sequence shown here is derived from an EMBL/GenBank/DDBJ whole genome shotgun (WGS) entry which is preliminary data.</text>
</comment>
<reference evidence="9 10" key="1">
    <citation type="journal article" date="2018" name="Proc. Natl. Acad. Sci. U.S.A.">
        <title>Draft genome sequence of Camellia sinensis var. sinensis provides insights into the evolution of the tea genome and tea quality.</title>
        <authorList>
            <person name="Wei C."/>
            <person name="Yang H."/>
            <person name="Wang S."/>
            <person name="Zhao J."/>
            <person name="Liu C."/>
            <person name="Gao L."/>
            <person name="Xia E."/>
            <person name="Lu Y."/>
            <person name="Tai Y."/>
            <person name="She G."/>
            <person name="Sun J."/>
            <person name="Cao H."/>
            <person name="Tong W."/>
            <person name="Gao Q."/>
            <person name="Li Y."/>
            <person name="Deng W."/>
            <person name="Jiang X."/>
            <person name="Wang W."/>
            <person name="Chen Q."/>
            <person name="Zhang S."/>
            <person name="Li H."/>
            <person name="Wu J."/>
            <person name="Wang P."/>
            <person name="Li P."/>
            <person name="Shi C."/>
            <person name="Zheng F."/>
            <person name="Jian J."/>
            <person name="Huang B."/>
            <person name="Shan D."/>
            <person name="Shi M."/>
            <person name="Fang C."/>
            <person name="Yue Y."/>
            <person name="Li F."/>
            <person name="Li D."/>
            <person name="Wei S."/>
            <person name="Han B."/>
            <person name="Jiang C."/>
            <person name="Yin Y."/>
            <person name="Xia T."/>
            <person name="Zhang Z."/>
            <person name="Bennetzen J.L."/>
            <person name="Zhao S."/>
            <person name="Wan X."/>
        </authorList>
    </citation>
    <scope>NUCLEOTIDE SEQUENCE [LARGE SCALE GENOMIC DNA]</scope>
    <source>
        <strain evidence="10">cv. Shuchazao</strain>
        <tissue evidence="9">Leaf</tissue>
    </source>
</reference>
<proteinExistence type="predicted"/>
<keyword evidence="10" id="KW-1185">Reference proteome</keyword>
<sequence length="576" mass="64928">MGRAPCCEKVGLKRGRWTAEEDEILTKYIQANGEGSWRSMPKNAGLLRCGKSCRLRWINYLRSDLKRGNISSEEEEIITKLHSTLGNSLNLPMGRKKRNLPPHSKPPPTEDRAAVDGGASSSVNLSDDLSQEQSKIDPHSPGPDAIKLECVRAINAIERGNHAKALRILKDLCLRHEDSPFVHRVEGYAHCQLASLIDDNVTKLRHLQNAVDSARRAVSLSPNSLEYATFYANLLYRLSCDDNSYEEAARECERALSIENPIDPGREMVVAASQLNVSTVEERIANTRDSLQILVQKCRIASSSSTLTENLETRRPNVIQKVVKTVEERRREIEVQVAMQQNLESMQTGLDLNSENTKHDDRRKYASLMKMMPSLKRMDEFKSYWNSMSVEKKRGLLELRIRDLRDHFSSFKDGLATKAFSEAIGFAQKNKTWKFSSCFFCGDQSRPPQIVSPPFGIIDIVESHVQSNTTLSVIERIPDMFSVLASKPGIRISDLDRGLKNDIRVLKRIVEHIVSIHKPSNYQAYPCALRLFYRLRNDCPIEVGSRVESKESPGSMAQDRVDHANPTGGDRGVEAL</sequence>
<dbReference type="InterPro" id="IPR011990">
    <property type="entry name" value="TPR-like_helical_dom_sf"/>
</dbReference>
<evidence type="ECO:0000259" key="8">
    <source>
        <dbReference type="PROSITE" id="PS51294"/>
    </source>
</evidence>
<dbReference type="CDD" id="cd00167">
    <property type="entry name" value="SANT"/>
    <property type="match status" value="1"/>
</dbReference>
<evidence type="ECO:0000259" key="7">
    <source>
        <dbReference type="PROSITE" id="PS50090"/>
    </source>
</evidence>
<evidence type="ECO:0000256" key="5">
    <source>
        <dbReference type="ARBA" id="ARBA00023242"/>
    </source>
</evidence>
<dbReference type="Gene3D" id="1.10.10.60">
    <property type="entry name" value="Homeodomain-like"/>
    <property type="match status" value="1"/>
</dbReference>
<dbReference type="GO" id="GO:0005634">
    <property type="term" value="C:nucleus"/>
    <property type="evidence" value="ECO:0007669"/>
    <property type="project" value="UniProtKB-SubCell"/>
</dbReference>
<organism evidence="9 10">
    <name type="scientific">Camellia sinensis var. sinensis</name>
    <name type="common">China tea</name>
    <dbReference type="NCBI Taxonomy" id="542762"/>
    <lineage>
        <taxon>Eukaryota</taxon>
        <taxon>Viridiplantae</taxon>
        <taxon>Streptophyta</taxon>
        <taxon>Embryophyta</taxon>
        <taxon>Tracheophyta</taxon>
        <taxon>Spermatophyta</taxon>
        <taxon>Magnoliopsida</taxon>
        <taxon>eudicotyledons</taxon>
        <taxon>Gunneridae</taxon>
        <taxon>Pentapetalae</taxon>
        <taxon>asterids</taxon>
        <taxon>Ericales</taxon>
        <taxon>Theaceae</taxon>
        <taxon>Camellia</taxon>
    </lineage>
</organism>
<name>A0A4V3WRD5_CAMSN</name>
<dbReference type="SUPFAM" id="SSF48452">
    <property type="entry name" value="TPR-like"/>
    <property type="match status" value="1"/>
</dbReference>
<evidence type="ECO:0000256" key="3">
    <source>
        <dbReference type="ARBA" id="ARBA00023125"/>
    </source>
</evidence>
<feature type="region of interest" description="Disordered" evidence="6">
    <location>
        <begin position="88"/>
        <end position="142"/>
    </location>
</feature>
<keyword evidence="3" id="KW-0238">DNA-binding</keyword>
<evidence type="ECO:0000313" key="10">
    <source>
        <dbReference type="Proteomes" id="UP000306102"/>
    </source>
</evidence>